<dbReference type="InterPro" id="IPR025348">
    <property type="entry name" value="DUF4252"/>
</dbReference>
<dbReference type="Pfam" id="PF14060">
    <property type="entry name" value="DUF4252"/>
    <property type="match status" value="1"/>
</dbReference>
<dbReference type="OrthoDB" id="656399at2"/>
<keyword evidence="4" id="KW-1185">Reference proteome</keyword>
<gene>
    <name evidence="3" type="ORF">EG028_19005</name>
</gene>
<accession>A0A3N4MI30</accession>
<dbReference type="Proteomes" id="UP000279089">
    <property type="component" value="Unassembled WGS sequence"/>
</dbReference>
<feature type="region of interest" description="Disordered" evidence="1">
    <location>
        <begin position="172"/>
        <end position="193"/>
    </location>
</feature>
<sequence>MKRVLVLSALACMMAISASAQRKQLRQFTNEHCSVAETHRIGLSFLPLRIVSWFIPGSAWEGDARELKLLVKKVKSVKLWTIEMDNGEAVSRESVAKLKQDLYTEGKFESLMEIRHEDGHVQLLSNAKTDDRIDNLVVLIQEEGEMVMVHLKTKLTMDDLSRIANKINQRVKDEEKPVAKDKDVAATEPKTSL</sequence>
<dbReference type="EMBL" id="RMBX01000010">
    <property type="protein sequence ID" value="RPD39730.1"/>
    <property type="molecule type" value="Genomic_DNA"/>
</dbReference>
<proteinExistence type="predicted"/>
<dbReference type="AlphaFoldDB" id="A0A3N4MI30"/>
<reference evidence="4" key="1">
    <citation type="submission" date="2018-11" db="EMBL/GenBank/DDBJ databases">
        <title>Chitinophaga lutea sp.nov., isolate from arsenic contaminated soil.</title>
        <authorList>
            <person name="Zong Y."/>
        </authorList>
    </citation>
    <scope>NUCLEOTIDE SEQUENCE [LARGE SCALE GENOMIC DNA]</scope>
    <source>
        <strain evidence="4">YLT18</strain>
    </source>
</reference>
<keyword evidence="2" id="KW-0732">Signal</keyword>
<evidence type="ECO:0000256" key="2">
    <source>
        <dbReference type="SAM" id="SignalP"/>
    </source>
</evidence>
<evidence type="ECO:0000313" key="3">
    <source>
        <dbReference type="EMBL" id="RPD39730.1"/>
    </source>
</evidence>
<evidence type="ECO:0000313" key="4">
    <source>
        <dbReference type="Proteomes" id="UP000279089"/>
    </source>
</evidence>
<evidence type="ECO:0000256" key="1">
    <source>
        <dbReference type="SAM" id="MobiDB-lite"/>
    </source>
</evidence>
<name>A0A3N4MI30_9BACT</name>
<organism evidence="3 4">
    <name type="scientific">Chitinophaga barathri</name>
    <dbReference type="NCBI Taxonomy" id="1647451"/>
    <lineage>
        <taxon>Bacteria</taxon>
        <taxon>Pseudomonadati</taxon>
        <taxon>Bacteroidota</taxon>
        <taxon>Chitinophagia</taxon>
        <taxon>Chitinophagales</taxon>
        <taxon>Chitinophagaceae</taxon>
        <taxon>Chitinophaga</taxon>
    </lineage>
</organism>
<dbReference type="RefSeq" id="WP_120515868.1">
    <property type="nucleotide sequence ID" value="NZ_QXZY01000004.1"/>
</dbReference>
<comment type="caution">
    <text evidence="3">The sequence shown here is derived from an EMBL/GenBank/DDBJ whole genome shotgun (WGS) entry which is preliminary data.</text>
</comment>
<protein>
    <submittedName>
        <fullName evidence="3">DUF4252 domain-containing protein</fullName>
    </submittedName>
</protein>
<feature type="chain" id="PRO_5018182666" evidence="2">
    <location>
        <begin position="21"/>
        <end position="193"/>
    </location>
</feature>
<feature type="signal peptide" evidence="2">
    <location>
        <begin position="1"/>
        <end position="20"/>
    </location>
</feature>
<feature type="compositionally biased region" description="Basic and acidic residues" evidence="1">
    <location>
        <begin position="172"/>
        <end position="185"/>
    </location>
</feature>